<evidence type="ECO:0000256" key="1">
    <source>
        <dbReference type="SAM" id="Phobius"/>
    </source>
</evidence>
<dbReference type="Proteomes" id="UP000182737">
    <property type="component" value="Unassembled WGS sequence"/>
</dbReference>
<keyword evidence="3" id="KW-1185">Reference proteome</keyword>
<accession>A0A1I3I8P1</accession>
<proteinExistence type="predicted"/>
<keyword evidence="1" id="KW-0472">Membrane</keyword>
<keyword evidence="1" id="KW-0812">Transmembrane</keyword>
<organism evidence="2 3">
    <name type="scientific">Treponema bryantii</name>
    <dbReference type="NCBI Taxonomy" id="163"/>
    <lineage>
        <taxon>Bacteria</taxon>
        <taxon>Pseudomonadati</taxon>
        <taxon>Spirochaetota</taxon>
        <taxon>Spirochaetia</taxon>
        <taxon>Spirochaetales</taxon>
        <taxon>Treponemataceae</taxon>
        <taxon>Treponema</taxon>
    </lineage>
</organism>
<feature type="transmembrane region" description="Helical" evidence="1">
    <location>
        <begin position="20"/>
        <end position="39"/>
    </location>
</feature>
<protein>
    <submittedName>
        <fullName evidence="2">Uncharacterized protein</fullName>
    </submittedName>
</protein>
<name>A0A1I3I8P1_9SPIR</name>
<dbReference type="RefSeq" id="WP_256380934.1">
    <property type="nucleotide sequence ID" value="NZ_FORI01000001.1"/>
</dbReference>
<evidence type="ECO:0000313" key="2">
    <source>
        <dbReference type="EMBL" id="SFI44207.1"/>
    </source>
</evidence>
<reference evidence="3" key="1">
    <citation type="submission" date="2016-10" db="EMBL/GenBank/DDBJ databases">
        <authorList>
            <person name="Varghese N."/>
            <person name="Submissions S."/>
        </authorList>
    </citation>
    <scope>NUCLEOTIDE SEQUENCE [LARGE SCALE GENOMIC DNA]</scope>
    <source>
        <strain evidence="3">XBD1002</strain>
    </source>
</reference>
<evidence type="ECO:0000313" key="3">
    <source>
        <dbReference type="Proteomes" id="UP000182737"/>
    </source>
</evidence>
<gene>
    <name evidence="2" type="ORF">SAMN04487775_101400</name>
</gene>
<dbReference type="EMBL" id="FORI01000001">
    <property type="protein sequence ID" value="SFI44207.1"/>
    <property type="molecule type" value="Genomic_DNA"/>
</dbReference>
<keyword evidence="1" id="KW-1133">Transmembrane helix</keyword>
<sequence length="42" mass="4808">MTGFMNWLGQGLQTAGSIPYVGFKLLVILGIVWIVWTIWEHM</sequence>
<dbReference type="AlphaFoldDB" id="A0A1I3I8P1"/>